<feature type="transmembrane region" description="Helical" evidence="1">
    <location>
        <begin position="44"/>
        <end position="65"/>
    </location>
</feature>
<evidence type="ECO:0000313" key="2">
    <source>
        <dbReference type="EMBL" id="ACD39324.1"/>
    </source>
</evidence>
<protein>
    <submittedName>
        <fullName evidence="2">Uncharacterized protein</fullName>
    </submittedName>
</protein>
<dbReference type="RefSeq" id="WP_124127965.1">
    <property type="nucleotide sequence ID" value="NZ_BSAT01000046.1"/>
</dbReference>
<evidence type="ECO:0000256" key="1">
    <source>
        <dbReference type="SAM" id="Phobius"/>
    </source>
</evidence>
<name>B3G2R2_PSEAI</name>
<reference evidence="2" key="1">
    <citation type="journal article" date="2008" name="Genomics">
        <title>Large-insert genome analysis technology detects structural variation in Pseudomonas aeruginosa clinical strains from cystic fibrosis patients.</title>
        <authorList>
            <person name="Hayden H.S."/>
            <person name="Gillett W."/>
            <person name="Saenphimmachak C."/>
            <person name="Lim R."/>
            <person name="Zhou Y."/>
            <person name="Jacobs M.A."/>
            <person name="Chang J."/>
            <person name="Rohmer L."/>
            <person name="D'Argenio D.A."/>
            <person name="Palmieri A."/>
            <person name="Levy R."/>
            <person name="Haugen E."/>
            <person name="Wong G.K."/>
            <person name="Brittnacher M.J."/>
            <person name="Burns J.L."/>
            <person name="Miller S.I."/>
            <person name="Olson M.V."/>
            <person name="Kaul R."/>
        </authorList>
    </citation>
    <scope>NUCLEOTIDE SEQUENCE</scope>
    <source>
        <strain evidence="2">PACS181</strain>
    </source>
</reference>
<dbReference type="AlphaFoldDB" id="B3G2R2"/>
<feature type="transmembrane region" description="Helical" evidence="1">
    <location>
        <begin position="103"/>
        <end position="129"/>
    </location>
</feature>
<keyword evidence="1" id="KW-1133">Transmembrane helix</keyword>
<organism evidence="2">
    <name type="scientific">Pseudomonas aeruginosa</name>
    <dbReference type="NCBI Taxonomy" id="287"/>
    <lineage>
        <taxon>Bacteria</taxon>
        <taxon>Pseudomonadati</taxon>
        <taxon>Pseudomonadota</taxon>
        <taxon>Gammaproteobacteria</taxon>
        <taxon>Pseudomonadales</taxon>
        <taxon>Pseudomonadaceae</taxon>
        <taxon>Pseudomonas</taxon>
    </lineage>
</organism>
<keyword evidence="1" id="KW-0812">Transmembrane</keyword>
<gene>
    <name evidence="2" type="ORF">PACL_0665</name>
</gene>
<proteinExistence type="predicted"/>
<sequence>MNNTPSIYDIQAIEAELDTWYRELNLLIGPLALTMAIGCSSLRYLAGLIFSLVSVAVLVSIHQGVSNKFSRRILELRILAKTDPKAAEVLSYASANFFGNLRYFSYMAGFFSICIVAAWFAFGGLYAILPIAELSGLQPYLPKL</sequence>
<dbReference type="EMBL" id="EU595755">
    <property type="protein sequence ID" value="ACD39324.1"/>
    <property type="molecule type" value="Genomic_DNA"/>
</dbReference>
<keyword evidence="1" id="KW-0472">Membrane</keyword>
<accession>B3G2R2</accession>